<dbReference type="AlphaFoldDB" id="G6ATX6"/>
<evidence type="ECO:0000313" key="2">
    <source>
        <dbReference type="Proteomes" id="UP000004407"/>
    </source>
</evidence>
<dbReference type="HOGENOM" id="CLU_3156403_0_0_10"/>
<accession>G6ATX6</accession>
<dbReference type="Proteomes" id="UP000004407">
    <property type="component" value="Unassembled WGS sequence"/>
</dbReference>
<comment type="caution">
    <text evidence="1">The sequence shown here is derived from an EMBL/GenBank/DDBJ whole genome shotgun (WGS) entry which is preliminary data.</text>
</comment>
<protein>
    <submittedName>
        <fullName evidence="1">Uncharacterized protein</fullName>
    </submittedName>
</protein>
<sequence length="48" mass="5706">MMYQFVTPGKIIISQLSFTHLRKIVTLLIYLAMLQLHNYFDCVLLHHT</sequence>
<name>G6ATX6_9BACT</name>
<gene>
    <name evidence="1" type="ORF">HMPREF0673_00060</name>
</gene>
<reference evidence="1 2" key="1">
    <citation type="submission" date="2011-08" db="EMBL/GenBank/DDBJ databases">
        <authorList>
            <person name="Weinstock G."/>
            <person name="Sodergren E."/>
            <person name="Clifton S."/>
            <person name="Fulton L."/>
            <person name="Fulton B."/>
            <person name="Courtney L."/>
            <person name="Fronick C."/>
            <person name="Harrison M."/>
            <person name="Strong C."/>
            <person name="Farmer C."/>
            <person name="Delahaunty K."/>
            <person name="Markovic C."/>
            <person name="Hall O."/>
            <person name="Minx P."/>
            <person name="Tomlinson C."/>
            <person name="Mitreva M."/>
            <person name="Hou S."/>
            <person name="Chen J."/>
            <person name="Wollam A."/>
            <person name="Pepin K.H."/>
            <person name="Johnson M."/>
            <person name="Bhonagiri V."/>
            <person name="Zhang X."/>
            <person name="Suruliraj S."/>
            <person name="Warren W."/>
            <person name="Chinwalla A."/>
            <person name="Mardis E.R."/>
            <person name="Wilson R.K."/>
        </authorList>
    </citation>
    <scope>NUCLEOTIDE SEQUENCE [LARGE SCALE GENOMIC DNA]</scope>
    <source>
        <strain evidence="1 2">DSM 18206</strain>
    </source>
</reference>
<organism evidence="1 2">
    <name type="scientific">Leyella stercorea DSM 18206</name>
    <dbReference type="NCBI Taxonomy" id="1002367"/>
    <lineage>
        <taxon>Bacteria</taxon>
        <taxon>Pseudomonadati</taxon>
        <taxon>Bacteroidota</taxon>
        <taxon>Bacteroidia</taxon>
        <taxon>Bacteroidales</taxon>
        <taxon>Prevotellaceae</taxon>
        <taxon>Leyella</taxon>
    </lineage>
</organism>
<evidence type="ECO:0000313" key="1">
    <source>
        <dbReference type="EMBL" id="EHJ42135.1"/>
    </source>
</evidence>
<proteinExistence type="predicted"/>
<dbReference type="EMBL" id="AFZZ01000015">
    <property type="protein sequence ID" value="EHJ42135.1"/>
    <property type="molecule type" value="Genomic_DNA"/>
</dbReference>